<gene>
    <name evidence="2" type="ORF">DBV39_02205</name>
</gene>
<dbReference type="EMBL" id="CP028901">
    <property type="protein sequence ID" value="AWB32721.1"/>
    <property type="molecule type" value="Genomic_DNA"/>
</dbReference>
<name>A0A2R4XG21_9BURK</name>
<protein>
    <submittedName>
        <fullName evidence="2">Uncharacterized protein</fullName>
    </submittedName>
</protein>
<evidence type="ECO:0000313" key="3">
    <source>
        <dbReference type="Proteomes" id="UP000244571"/>
    </source>
</evidence>
<feature type="compositionally biased region" description="Basic and acidic residues" evidence="1">
    <location>
        <begin position="69"/>
        <end position="79"/>
    </location>
</feature>
<dbReference type="RefSeq" id="WP_108620162.1">
    <property type="nucleotide sequence ID" value="NZ_CP028901.1"/>
</dbReference>
<evidence type="ECO:0000256" key="1">
    <source>
        <dbReference type="SAM" id="MobiDB-lite"/>
    </source>
</evidence>
<accession>A0A2R4XG21</accession>
<proteinExistence type="predicted"/>
<keyword evidence="3" id="KW-1185">Reference proteome</keyword>
<evidence type="ECO:0000313" key="2">
    <source>
        <dbReference type="EMBL" id="AWB32721.1"/>
    </source>
</evidence>
<dbReference type="KEGG" id="boz:DBV39_02205"/>
<reference evidence="2 3" key="1">
    <citation type="submission" date="2018-04" db="EMBL/GenBank/DDBJ databases">
        <title>Bordetella sp. HZ20 isolated from seawater.</title>
        <authorList>
            <person name="Sun C."/>
        </authorList>
    </citation>
    <scope>NUCLEOTIDE SEQUENCE [LARGE SCALE GENOMIC DNA]</scope>
    <source>
        <strain evidence="2 3">HZ20</strain>
    </source>
</reference>
<organism evidence="2 3">
    <name type="scientific">Orrella marina</name>
    <dbReference type="NCBI Taxonomy" id="2163011"/>
    <lineage>
        <taxon>Bacteria</taxon>
        <taxon>Pseudomonadati</taxon>
        <taxon>Pseudomonadota</taxon>
        <taxon>Betaproteobacteria</taxon>
        <taxon>Burkholderiales</taxon>
        <taxon>Alcaligenaceae</taxon>
        <taxon>Orrella</taxon>
    </lineage>
</organism>
<sequence>MKHRKVINDVKTVVMSETRDKVWRVPDDWPDGIRCIDGVTLFQAWVWNVGTCCSDGKGDDQAGAPRKIQRTDAERREGVTRSSVEAAVMAVEPRGHVIGSCLLRQPPGGRI</sequence>
<dbReference type="AlphaFoldDB" id="A0A2R4XG21"/>
<dbReference type="OrthoDB" id="9801799at2"/>
<feature type="region of interest" description="Disordered" evidence="1">
    <location>
        <begin position="56"/>
        <end position="81"/>
    </location>
</feature>
<dbReference type="Proteomes" id="UP000244571">
    <property type="component" value="Chromosome"/>
</dbReference>